<dbReference type="EMBL" id="CP104970">
    <property type="protein sequence ID" value="UXN57632.1"/>
    <property type="molecule type" value="Genomic_DNA"/>
</dbReference>
<accession>A0ACD4CVW8</accession>
<keyword evidence="2" id="KW-1185">Reference proteome</keyword>
<evidence type="ECO:0000313" key="1">
    <source>
        <dbReference type="EMBL" id="UXN57632.1"/>
    </source>
</evidence>
<organism evidence="1 2">
    <name type="scientific">Phyllobacterium zundukense</name>
    <dbReference type="NCBI Taxonomy" id="1867719"/>
    <lineage>
        <taxon>Bacteria</taxon>
        <taxon>Pseudomonadati</taxon>
        <taxon>Pseudomonadota</taxon>
        <taxon>Alphaproteobacteria</taxon>
        <taxon>Hyphomicrobiales</taxon>
        <taxon>Phyllobacteriaceae</taxon>
        <taxon>Phyllobacterium</taxon>
    </lineage>
</organism>
<gene>
    <name evidence="1" type="ORF">N8E88_02085</name>
</gene>
<geneLocation type="plasmid" evidence="1 2">
    <name>p_unnamed3</name>
</geneLocation>
<name>A0ACD4CVW8_9HYPH</name>
<dbReference type="Proteomes" id="UP001061991">
    <property type="component" value="Plasmid p_unnamed3"/>
</dbReference>
<keyword evidence="1" id="KW-0614">Plasmid</keyword>
<reference evidence="1" key="1">
    <citation type="submission" date="2022-09" db="EMBL/GenBank/DDBJ databases">
        <title>Interaction between co-microsymbionts with complementary sets of symbiotic genes in legume-rhizobium systems.</title>
        <authorList>
            <person name="Safronova V."/>
            <person name="Sazanova A."/>
            <person name="Afonin A."/>
            <person name="Chirak E."/>
        </authorList>
    </citation>
    <scope>NUCLEOTIDE SEQUENCE</scope>
    <source>
        <strain evidence="1">A18/3m</strain>
    </source>
</reference>
<protein>
    <submittedName>
        <fullName evidence="1">Uncharacterized protein</fullName>
    </submittedName>
</protein>
<evidence type="ECO:0000313" key="2">
    <source>
        <dbReference type="Proteomes" id="UP001061991"/>
    </source>
</evidence>
<sequence length="431" mass="48470">MRDSNLRPPLPRAEPRIRVLHEDITIDSFGWLRNHQDPDIFAYFEAENSYAEQATAHLAGLKAELGAEIEGRHACGGAPPPFQVGLFEYFQTHERGLPHPAWWRRPMTGGPAELVLDANMIPGAEVFYSLGVFEPSDDGRYVAFSFDLIGDEGYELRVRDVTHDCDVWRESGRAGRVVWAADNRTLFFTRERTDRRHHDRVVRLDVEVGSPEVVFEEANERLAVLIRRSASGAWLFLDVVSTTDSAPLVQRGAVEVWCLPADKAGASWRRIARRELGHKIYSEHWGDSFLFRVNDVGECWRLVRAPIEDPSPSRWDEIVPHRSGVMLEEIHVLEQHLVLLERVGLSPRLAARDGGGRVSVTIVPDESSCTVKVGLSAGGRYSTARHVFRSHKLIYSVSSFVTPDTVVEHDLAADRSAVLYQARIAGYDPAH</sequence>
<proteinExistence type="predicted"/>